<dbReference type="GO" id="GO:0006433">
    <property type="term" value="P:prolyl-tRNA aminoacylation"/>
    <property type="evidence" value="ECO:0007669"/>
    <property type="project" value="UniProtKB-UniRule"/>
</dbReference>
<dbReference type="InterPro" id="IPR050062">
    <property type="entry name" value="Pro-tRNA_synthetase"/>
</dbReference>
<dbReference type="InterPro" id="IPR033730">
    <property type="entry name" value="ProRS_core_prok"/>
</dbReference>
<feature type="domain" description="Aminoacyl-transfer RNA synthetases class-II family profile" evidence="11">
    <location>
        <begin position="38"/>
        <end position="520"/>
    </location>
</feature>
<dbReference type="PROSITE" id="PS50862">
    <property type="entry name" value="AA_TRNA_LIGASE_II"/>
    <property type="match status" value="1"/>
</dbReference>
<proteinExistence type="inferred from homology"/>
<evidence type="ECO:0000256" key="5">
    <source>
        <dbReference type="ARBA" id="ARBA00022741"/>
    </source>
</evidence>
<dbReference type="InterPro" id="IPR036621">
    <property type="entry name" value="Anticodon-bd_dom_sf"/>
</dbReference>
<evidence type="ECO:0000256" key="7">
    <source>
        <dbReference type="ARBA" id="ARBA00022917"/>
    </source>
</evidence>
<accession>A0A975EY04</accession>
<evidence type="ECO:0000313" key="13">
    <source>
        <dbReference type="Proteomes" id="UP000671995"/>
    </source>
</evidence>
<keyword evidence="5 10" id="KW-0547">Nucleotide-binding</keyword>
<dbReference type="InterPro" id="IPR044140">
    <property type="entry name" value="ProRS_anticodon_short"/>
</dbReference>
<reference evidence="12" key="2">
    <citation type="journal article" date="2021" name="Microbiol. Resour. Announc.">
        <title>Complete Genome Sequences of Three Human Oral Treponema parvum Isolates.</title>
        <authorList>
            <person name="Zeng H."/>
            <person name="Watt R.M."/>
        </authorList>
    </citation>
    <scope>NUCLEOTIDE SEQUENCE</scope>
    <source>
        <strain evidence="12">ATCC 700773</strain>
    </source>
</reference>
<name>A0A975EY04_9SPIR</name>
<dbReference type="NCBIfam" id="TIGR00409">
    <property type="entry name" value="proS_fam_II"/>
    <property type="match status" value="1"/>
</dbReference>
<dbReference type="Gene3D" id="3.40.50.800">
    <property type="entry name" value="Anticodon-binding domain"/>
    <property type="match status" value="1"/>
</dbReference>
<dbReference type="GO" id="GO:0005524">
    <property type="term" value="F:ATP binding"/>
    <property type="evidence" value="ECO:0007669"/>
    <property type="project" value="UniProtKB-UniRule"/>
</dbReference>
<dbReference type="GO" id="GO:0005829">
    <property type="term" value="C:cytosol"/>
    <property type="evidence" value="ECO:0007669"/>
    <property type="project" value="TreeGrafter"/>
</dbReference>
<dbReference type="NCBIfam" id="NF006625">
    <property type="entry name" value="PRK09194.1"/>
    <property type="match status" value="1"/>
</dbReference>
<dbReference type="InterPro" id="IPR045864">
    <property type="entry name" value="aa-tRNA-synth_II/BPL/LPL"/>
</dbReference>
<protein>
    <recommendedName>
        <fullName evidence="10">Proline--tRNA ligase</fullName>
        <ecNumber evidence="10">6.1.1.15</ecNumber>
    </recommendedName>
    <alternativeName>
        <fullName evidence="10">Prolyl-tRNA synthetase</fullName>
        <shortName evidence="10">ProRS</shortName>
    </alternativeName>
</protein>
<dbReference type="PRINTS" id="PR01046">
    <property type="entry name" value="TRNASYNTHPRO"/>
</dbReference>
<gene>
    <name evidence="10" type="primary">proS</name>
    <name evidence="12" type="ORF">HRI96_01075</name>
</gene>
<dbReference type="InterPro" id="IPR007214">
    <property type="entry name" value="YbaK/aa-tRNA-synth-assoc-dom"/>
</dbReference>
<dbReference type="SUPFAM" id="SSF55681">
    <property type="entry name" value="Class II aaRS and biotin synthetases"/>
    <property type="match status" value="1"/>
</dbReference>
<dbReference type="AlphaFoldDB" id="A0A975EY04"/>
<dbReference type="Gene3D" id="3.90.960.10">
    <property type="entry name" value="YbaK/aminoacyl-tRNA synthetase-associated domain"/>
    <property type="match status" value="1"/>
</dbReference>
<keyword evidence="3 10" id="KW-0963">Cytoplasm</keyword>
<sequence>MKTSQTVLYTLRDPPSDAVIASHQLMMRAGLIKKLANGLYAYMPFGLRSFRKVENIIREELDAAGCFEIKPTVIVPGDLWKESGRWETMGGEMLRVKTRGGQDMVVSPTAEEAFTYLFKDSITSYKQLPVIPYQINTKYRDEIRPRYGVMRGREFVMMDAYSFDADQKSLDESYEKLSKAYRRIFKRLGLTTIPVKADTGAMGGSGSEEFMVESTVGDNTLILCPKCGYAANVEKASCKPDTATDVNGEPQIKTEKPIEKVFCPGVETIKLMETFFKMPGRQFIKVLIYKVFNSSLDLQNAPGGKTFKRETENTARPYYPVSFFAVAIRGDLDVSETKLASVLKASGAELASENEVIEYSGAPHGFVGPVGLTKLPLLTDESVMIMRDDGKFDVCIHDTVTGGGEKDFDNMHVEPGRDFIPFMTADVRTVKEGDCCPECGQKLYTKKGNELGHIFKLGAKYTKAMNAVYLDINGKQQTMLMGCYGIGLDRTLASIIEEHHDKDGIIWTMSTAPYQVVIVPIKYEGDMKEAADRIYDDLVAAKVEVLLDDRNERPGVKFKDMDLIGIPIRIVVGEKNLPEVEIKLRSESESRLVSLKDASKIAAATVHAELAKLNA</sequence>
<dbReference type="HAMAP" id="MF_01569">
    <property type="entry name" value="Pro_tRNA_synth_type1"/>
    <property type="match status" value="1"/>
</dbReference>
<dbReference type="GO" id="GO:0004827">
    <property type="term" value="F:proline-tRNA ligase activity"/>
    <property type="evidence" value="ECO:0007669"/>
    <property type="project" value="UniProtKB-UniRule"/>
</dbReference>
<dbReference type="InterPro" id="IPR004500">
    <property type="entry name" value="Pro-tRNA-synth_IIa_bac-type"/>
</dbReference>
<dbReference type="CDD" id="cd00861">
    <property type="entry name" value="ProRS_anticodon_short"/>
    <property type="match status" value="1"/>
</dbReference>
<keyword evidence="8 10" id="KW-0030">Aminoacyl-tRNA synthetase</keyword>
<dbReference type="CDD" id="cd00779">
    <property type="entry name" value="ProRS_core_prok"/>
    <property type="match status" value="1"/>
</dbReference>
<evidence type="ECO:0000256" key="1">
    <source>
        <dbReference type="ARBA" id="ARBA00004496"/>
    </source>
</evidence>
<dbReference type="InterPro" id="IPR004154">
    <property type="entry name" value="Anticodon-bd"/>
</dbReference>
<dbReference type="EC" id="6.1.1.15" evidence="10"/>
<dbReference type="InterPro" id="IPR023717">
    <property type="entry name" value="Pro-tRNA-Synthase_IIa_type1"/>
</dbReference>
<evidence type="ECO:0000259" key="11">
    <source>
        <dbReference type="PROSITE" id="PS50862"/>
    </source>
</evidence>
<evidence type="ECO:0000256" key="8">
    <source>
        <dbReference type="ARBA" id="ARBA00023146"/>
    </source>
</evidence>
<dbReference type="GO" id="GO:0002161">
    <property type="term" value="F:aminoacyl-tRNA deacylase activity"/>
    <property type="evidence" value="ECO:0007669"/>
    <property type="project" value="InterPro"/>
</dbReference>
<comment type="similarity">
    <text evidence="10">Belongs to the class-II aminoacyl-tRNA synthetase family. ProS type 1 subfamily.</text>
</comment>
<dbReference type="Proteomes" id="UP000671995">
    <property type="component" value="Chromosome"/>
</dbReference>
<evidence type="ECO:0000256" key="2">
    <source>
        <dbReference type="ARBA" id="ARBA00011738"/>
    </source>
</evidence>
<keyword evidence="4 10" id="KW-0436">Ligase</keyword>
<dbReference type="Pfam" id="PF04073">
    <property type="entry name" value="tRNA_edit"/>
    <property type="match status" value="1"/>
</dbReference>
<evidence type="ECO:0000256" key="4">
    <source>
        <dbReference type="ARBA" id="ARBA00022598"/>
    </source>
</evidence>
<evidence type="ECO:0000256" key="6">
    <source>
        <dbReference type="ARBA" id="ARBA00022840"/>
    </source>
</evidence>
<comment type="subunit">
    <text evidence="2 10">Homodimer.</text>
</comment>
<reference evidence="12" key="1">
    <citation type="submission" date="2020-05" db="EMBL/GenBank/DDBJ databases">
        <authorList>
            <person name="Zeng H."/>
            <person name="Chan Y.K."/>
            <person name="Watt R.M."/>
        </authorList>
    </citation>
    <scope>NUCLEOTIDE SEQUENCE</scope>
    <source>
        <strain evidence="12">ATCC 700773</strain>
    </source>
</reference>
<keyword evidence="6 10" id="KW-0067">ATP-binding</keyword>
<comment type="function">
    <text evidence="10">Catalyzes the attachment of proline to tRNA(Pro) in a two-step reaction: proline is first activated by ATP to form Pro-AMP and then transferred to the acceptor end of tRNA(Pro). As ProRS can inadvertently accommodate and process non-cognate amino acids such as alanine and cysteine, to avoid such errors it has two additional distinct editing activities against alanine. One activity is designated as 'pretransfer' editing and involves the tRNA(Pro)-independent hydrolysis of activated Ala-AMP. The other activity is designated 'posttransfer' editing and involves deacylation of mischarged Ala-tRNA(Pro). The misacylated Cys-tRNA(Pro) is not edited by ProRS.</text>
</comment>
<evidence type="ECO:0000256" key="9">
    <source>
        <dbReference type="ARBA" id="ARBA00047671"/>
    </source>
</evidence>
<dbReference type="CDD" id="cd04334">
    <property type="entry name" value="ProRS-INS"/>
    <property type="match status" value="1"/>
</dbReference>
<dbReference type="InterPro" id="IPR002316">
    <property type="entry name" value="Pro-tRNA-ligase_IIa"/>
</dbReference>
<keyword evidence="7 10" id="KW-0648">Protein biosynthesis</keyword>
<dbReference type="InterPro" id="IPR006195">
    <property type="entry name" value="aa-tRNA-synth_II"/>
</dbReference>
<dbReference type="SUPFAM" id="SSF52954">
    <property type="entry name" value="Class II aaRS ABD-related"/>
    <property type="match status" value="1"/>
</dbReference>
<dbReference type="EMBL" id="CP054257">
    <property type="protein sequence ID" value="QTQ10907.1"/>
    <property type="molecule type" value="Genomic_DNA"/>
</dbReference>
<dbReference type="RefSeq" id="WP_210117701.1">
    <property type="nucleotide sequence ID" value="NZ_CP054257.1"/>
</dbReference>
<dbReference type="Pfam" id="PF03129">
    <property type="entry name" value="HGTP_anticodon"/>
    <property type="match status" value="1"/>
</dbReference>
<evidence type="ECO:0000256" key="3">
    <source>
        <dbReference type="ARBA" id="ARBA00022490"/>
    </source>
</evidence>
<dbReference type="SUPFAM" id="SSF55826">
    <property type="entry name" value="YbaK/ProRS associated domain"/>
    <property type="match status" value="1"/>
</dbReference>
<evidence type="ECO:0000313" key="12">
    <source>
        <dbReference type="EMBL" id="QTQ10907.1"/>
    </source>
</evidence>
<dbReference type="PANTHER" id="PTHR42753:SF2">
    <property type="entry name" value="PROLINE--TRNA LIGASE"/>
    <property type="match status" value="1"/>
</dbReference>
<comment type="subcellular location">
    <subcellularLocation>
        <location evidence="1 10">Cytoplasm</location>
    </subcellularLocation>
</comment>
<dbReference type="Gene3D" id="3.30.930.10">
    <property type="entry name" value="Bira Bifunctional Protein, Domain 2"/>
    <property type="match status" value="2"/>
</dbReference>
<dbReference type="Pfam" id="PF00587">
    <property type="entry name" value="tRNA-synt_2b"/>
    <property type="match status" value="1"/>
</dbReference>
<comment type="catalytic activity">
    <reaction evidence="9 10">
        <text>tRNA(Pro) + L-proline + ATP = L-prolyl-tRNA(Pro) + AMP + diphosphate</text>
        <dbReference type="Rhea" id="RHEA:14305"/>
        <dbReference type="Rhea" id="RHEA-COMP:9700"/>
        <dbReference type="Rhea" id="RHEA-COMP:9702"/>
        <dbReference type="ChEBI" id="CHEBI:30616"/>
        <dbReference type="ChEBI" id="CHEBI:33019"/>
        <dbReference type="ChEBI" id="CHEBI:60039"/>
        <dbReference type="ChEBI" id="CHEBI:78442"/>
        <dbReference type="ChEBI" id="CHEBI:78532"/>
        <dbReference type="ChEBI" id="CHEBI:456215"/>
        <dbReference type="EC" id="6.1.1.15"/>
    </reaction>
</comment>
<organism evidence="12 13">
    <name type="scientific">Treponema parvum</name>
    <dbReference type="NCBI Taxonomy" id="138851"/>
    <lineage>
        <taxon>Bacteria</taxon>
        <taxon>Pseudomonadati</taxon>
        <taxon>Spirochaetota</taxon>
        <taxon>Spirochaetia</taxon>
        <taxon>Spirochaetales</taxon>
        <taxon>Treponemataceae</taxon>
        <taxon>Treponema</taxon>
    </lineage>
</organism>
<dbReference type="InterPro" id="IPR002314">
    <property type="entry name" value="aa-tRNA-synt_IIb"/>
</dbReference>
<comment type="domain">
    <text evidence="10">Consists of three domains: the N-terminal catalytic domain, the editing domain and the C-terminal anticodon-binding domain.</text>
</comment>
<dbReference type="PANTHER" id="PTHR42753">
    <property type="entry name" value="MITOCHONDRIAL RIBOSOME PROTEIN L39/PROLYL-TRNA LIGASE FAMILY MEMBER"/>
    <property type="match status" value="1"/>
</dbReference>
<evidence type="ECO:0000256" key="10">
    <source>
        <dbReference type="HAMAP-Rule" id="MF_01569"/>
    </source>
</evidence>
<dbReference type="InterPro" id="IPR036754">
    <property type="entry name" value="YbaK/aa-tRNA-synt-asso_dom_sf"/>
</dbReference>